<dbReference type="Pfam" id="PF00950">
    <property type="entry name" value="ABC-3"/>
    <property type="match status" value="1"/>
</dbReference>
<accession>A0A842HDJ5</accession>
<evidence type="ECO:0000313" key="8">
    <source>
        <dbReference type="EMBL" id="MBC2594279.1"/>
    </source>
</evidence>
<evidence type="ECO:0000256" key="7">
    <source>
        <dbReference type="SAM" id="Phobius"/>
    </source>
</evidence>
<keyword evidence="6" id="KW-0813">Transport</keyword>
<organism evidence="8 9">
    <name type="scientific">Ruficoccus amylovorans</name>
    <dbReference type="NCBI Taxonomy" id="1804625"/>
    <lineage>
        <taxon>Bacteria</taxon>
        <taxon>Pseudomonadati</taxon>
        <taxon>Verrucomicrobiota</taxon>
        <taxon>Opitutia</taxon>
        <taxon>Puniceicoccales</taxon>
        <taxon>Cerasicoccaceae</taxon>
        <taxon>Ruficoccus</taxon>
    </lineage>
</organism>
<dbReference type="CDD" id="cd06550">
    <property type="entry name" value="TM_ABC_iron-siderophores_like"/>
    <property type="match status" value="1"/>
</dbReference>
<feature type="transmembrane region" description="Helical" evidence="7">
    <location>
        <begin position="244"/>
        <end position="267"/>
    </location>
</feature>
<dbReference type="Proteomes" id="UP000546464">
    <property type="component" value="Unassembled WGS sequence"/>
</dbReference>
<dbReference type="EMBL" id="JACHVB010000021">
    <property type="protein sequence ID" value="MBC2594279.1"/>
    <property type="molecule type" value="Genomic_DNA"/>
</dbReference>
<dbReference type="PANTHER" id="PTHR30477:SF13">
    <property type="entry name" value="IRON TRANSPORT SYSTEM MEMBRANE PROTEIN HI_0360-RELATED"/>
    <property type="match status" value="1"/>
</dbReference>
<keyword evidence="4 7" id="KW-1133">Transmembrane helix</keyword>
<feature type="transmembrane region" description="Helical" evidence="7">
    <location>
        <begin position="64"/>
        <end position="82"/>
    </location>
</feature>
<keyword evidence="5 7" id="KW-0472">Membrane</keyword>
<protein>
    <submittedName>
        <fullName evidence="8">Metal ABC transporter permease</fullName>
    </submittedName>
</protein>
<evidence type="ECO:0000256" key="1">
    <source>
        <dbReference type="ARBA" id="ARBA00004141"/>
    </source>
</evidence>
<name>A0A842HDJ5_9BACT</name>
<feature type="transmembrane region" description="Helical" evidence="7">
    <location>
        <begin position="121"/>
        <end position="152"/>
    </location>
</feature>
<evidence type="ECO:0000256" key="3">
    <source>
        <dbReference type="ARBA" id="ARBA00022692"/>
    </source>
</evidence>
<sequence length="272" mass="28557">MDFLTEPFSYAFLQKALVAVLLAGLNCALVGTYVVLRRMAFLGGALGHTILPGVAFAFLKGFNLFLGALGASLATALGVAILSSHRRVREDTAIGVVLAGMFALGILLMSMASSYRDFEAIVFGSILGVTAGDLALVGAVTVIIIVALTLWHKELELTSLDPDYARVIGINPNRMRLLVLLLASLAVVSAVQVVGALLTIALLITPAACAALLMRSVSGIMLLASAVAIVAGFSGLLLSYHFDVSSGACIVLVATVCFLLAWTFRLIRPQRH</sequence>
<dbReference type="InterPro" id="IPR001626">
    <property type="entry name" value="ABC_TroCD"/>
</dbReference>
<dbReference type="Gene3D" id="1.10.3470.10">
    <property type="entry name" value="ABC transporter involved in vitamin B12 uptake, BtuC"/>
    <property type="match status" value="1"/>
</dbReference>
<feature type="transmembrane region" description="Helical" evidence="7">
    <location>
        <begin position="94"/>
        <end position="115"/>
    </location>
</feature>
<evidence type="ECO:0000256" key="4">
    <source>
        <dbReference type="ARBA" id="ARBA00022989"/>
    </source>
</evidence>
<dbReference type="GO" id="GO:0055085">
    <property type="term" value="P:transmembrane transport"/>
    <property type="evidence" value="ECO:0007669"/>
    <property type="project" value="InterPro"/>
</dbReference>
<gene>
    <name evidence="8" type="ORF">H5P28_08395</name>
</gene>
<dbReference type="InterPro" id="IPR037294">
    <property type="entry name" value="ABC_BtuC-like"/>
</dbReference>
<dbReference type="AlphaFoldDB" id="A0A842HDJ5"/>
<comment type="caution">
    <text evidence="8">The sequence shown here is derived from an EMBL/GenBank/DDBJ whole genome shotgun (WGS) entry which is preliminary data.</text>
</comment>
<evidence type="ECO:0000256" key="6">
    <source>
        <dbReference type="RuleBase" id="RU003943"/>
    </source>
</evidence>
<evidence type="ECO:0000256" key="5">
    <source>
        <dbReference type="ARBA" id="ARBA00023136"/>
    </source>
</evidence>
<evidence type="ECO:0000256" key="2">
    <source>
        <dbReference type="ARBA" id="ARBA00008034"/>
    </source>
</evidence>
<keyword evidence="3 6" id="KW-0812">Transmembrane</keyword>
<dbReference type="PANTHER" id="PTHR30477">
    <property type="entry name" value="ABC-TRANSPORTER METAL-BINDING PROTEIN"/>
    <property type="match status" value="1"/>
</dbReference>
<reference evidence="8 9" key="1">
    <citation type="submission" date="2020-07" db="EMBL/GenBank/DDBJ databases">
        <authorList>
            <person name="Feng X."/>
        </authorList>
    </citation>
    <scope>NUCLEOTIDE SEQUENCE [LARGE SCALE GENOMIC DNA]</scope>
    <source>
        <strain evidence="8 9">JCM31066</strain>
    </source>
</reference>
<dbReference type="GO" id="GO:0010043">
    <property type="term" value="P:response to zinc ion"/>
    <property type="evidence" value="ECO:0007669"/>
    <property type="project" value="TreeGrafter"/>
</dbReference>
<keyword evidence="9" id="KW-1185">Reference proteome</keyword>
<dbReference type="RefSeq" id="WP_185675267.1">
    <property type="nucleotide sequence ID" value="NZ_JACHVB010000021.1"/>
</dbReference>
<comment type="subcellular location">
    <subcellularLocation>
        <location evidence="6">Cell membrane</location>
        <topology evidence="6">Multi-pass membrane protein</topology>
    </subcellularLocation>
    <subcellularLocation>
        <location evidence="1">Membrane</location>
        <topology evidence="1">Multi-pass membrane protein</topology>
    </subcellularLocation>
</comment>
<feature type="transmembrane region" description="Helical" evidence="7">
    <location>
        <begin position="12"/>
        <end position="33"/>
    </location>
</feature>
<feature type="transmembrane region" description="Helical" evidence="7">
    <location>
        <begin position="40"/>
        <end position="58"/>
    </location>
</feature>
<dbReference type="GO" id="GO:0043190">
    <property type="term" value="C:ATP-binding cassette (ABC) transporter complex"/>
    <property type="evidence" value="ECO:0007669"/>
    <property type="project" value="InterPro"/>
</dbReference>
<comment type="similarity">
    <text evidence="2 6">Belongs to the ABC-3 integral membrane protein family.</text>
</comment>
<feature type="transmembrane region" description="Helical" evidence="7">
    <location>
        <begin position="220"/>
        <end position="238"/>
    </location>
</feature>
<evidence type="ECO:0000313" key="9">
    <source>
        <dbReference type="Proteomes" id="UP000546464"/>
    </source>
</evidence>
<proteinExistence type="inferred from homology"/>
<dbReference type="SUPFAM" id="SSF81345">
    <property type="entry name" value="ABC transporter involved in vitamin B12 uptake, BtuC"/>
    <property type="match status" value="1"/>
</dbReference>